<comment type="catalytic activity">
    <reaction evidence="1">
        <text>ATP + protein L-histidine = ADP + protein N-phospho-L-histidine.</text>
        <dbReference type="EC" id="2.7.13.3"/>
    </reaction>
</comment>
<evidence type="ECO:0000259" key="6">
    <source>
        <dbReference type="PROSITE" id="PS50109"/>
    </source>
</evidence>
<dbReference type="InterPro" id="IPR000700">
    <property type="entry name" value="PAS-assoc_C"/>
</dbReference>
<dbReference type="CDD" id="cd00130">
    <property type="entry name" value="PAS"/>
    <property type="match status" value="1"/>
</dbReference>
<dbReference type="InterPro" id="IPR035965">
    <property type="entry name" value="PAS-like_dom_sf"/>
</dbReference>
<dbReference type="PROSITE" id="PS50113">
    <property type="entry name" value="PAC"/>
    <property type="match status" value="1"/>
</dbReference>
<protein>
    <recommendedName>
        <fullName evidence="2">histidine kinase</fullName>
        <ecNumber evidence="2">2.7.13.3</ecNumber>
    </recommendedName>
</protein>
<dbReference type="Pfam" id="PF02518">
    <property type="entry name" value="HATPase_c"/>
    <property type="match status" value="1"/>
</dbReference>
<organism evidence="9">
    <name type="scientific">marine sediment metagenome</name>
    <dbReference type="NCBI Taxonomy" id="412755"/>
    <lineage>
        <taxon>unclassified sequences</taxon>
        <taxon>metagenomes</taxon>
        <taxon>ecological metagenomes</taxon>
    </lineage>
</organism>
<evidence type="ECO:0000259" key="7">
    <source>
        <dbReference type="PROSITE" id="PS50112"/>
    </source>
</evidence>
<gene>
    <name evidence="9" type="ORF">S01H4_20119</name>
</gene>
<keyword evidence="4" id="KW-0808">Transferase</keyword>
<dbReference type="SUPFAM" id="SSF55785">
    <property type="entry name" value="PYP-like sensor domain (PAS domain)"/>
    <property type="match status" value="1"/>
</dbReference>
<keyword evidence="3" id="KW-0597">Phosphoprotein</keyword>
<dbReference type="FunFam" id="3.30.565.10:FF:000006">
    <property type="entry name" value="Sensor histidine kinase WalK"/>
    <property type="match status" value="1"/>
</dbReference>
<evidence type="ECO:0000256" key="3">
    <source>
        <dbReference type="ARBA" id="ARBA00022553"/>
    </source>
</evidence>
<dbReference type="SMART" id="SM00091">
    <property type="entry name" value="PAS"/>
    <property type="match status" value="1"/>
</dbReference>
<dbReference type="SMART" id="SM00387">
    <property type="entry name" value="HATPase_c"/>
    <property type="match status" value="1"/>
</dbReference>
<dbReference type="Gene3D" id="3.30.450.20">
    <property type="entry name" value="PAS domain"/>
    <property type="match status" value="1"/>
</dbReference>
<evidence type="ECO:0000313" key="9">
    <source>
        <dbReference type="EMBL" id="GAG61590.1"/>
    </source>
</evidence>
<dbReference type="CDD" id="cd00082">
    <property type="entry name" value="HisKA"/>
    <property type="match status" value="1"/>
</dbReference>
<dbReference type="Gene3D" id="1.10.287.130">
    <property type="match status" value="1"/>
</dbReference>
<dbReference type="NCBIfam" id="TIGR00229">
    <property type="entry name" value="sensory_box"/>
    <property type="match status" value="1"/>
</dbReference>
<sequence>MSQTLQMDQQIAKSEVMAREIKQSKELFRILFYRSPIGTYIIQDGCFRLINRQLAYILGYEEDELIGKPALSFVLPEDREAVREKAVSMLKGECSLGYEFRVINKQAKIKWVMETVVPICYWRKRAILGSLIDVTERKQMEERLEQMTDEMQRSNTELEQFAYVISHDLQEPLRMVSSYTQLLSKRYRNKLDDDADEFIAYAVDGAKRMQTLLHDLLEYSRVGTRGKPFSLVNCEHIVEQAMANLKIAIEECGASVSYDVLPTIIGDEGQLVRLFQNLIGNAIKFRGEEAPQVHISALRRNNIVTFSVKDNGIGIDPEHSQSIFDIFRRLHTSEEYPGTGMGLAICKKIVERHGGHISVQSQPG</sequence>
<evidence type="ECO:0000256" key="2">
    <source>
        <dbReference type="ARBA" id="ARBA00012438"/>
    </source>
</evidence>
<dbReference type="SMART" id="SM00388">
    <property type="entry name" value="HisKA"/>
    <property type="match status" value="1"/>
</dbReference>
<dbReference type="Gene3D" id="3.30.565.10">
    <property type="entry name" value="Histidine kinase-like ATPase, C-terminal domain"/>
    <property type="match status" value="1"/>
</dbReference>
<evidence type="ECO:0000259" key="8">
    <source>
        <dbReference type="PROSITE" id="PS50113"/>
    </source>
</evidence>
<dbReference type="PRINTS" id="PR00344">
    <property type="entry name" value="BCTRLSENSOR"/>
</dbReference>
<dbReference type="InterPro" id="IPR036097">
    <property type="entry name" value="HisK_dim/P_sf"/>
</dbReference>
<dbReference type="SUPFAM" id="SSF55874">
    <property type="entry name" value="ATPase domain of HSP90 chaperone/DNA topoisomerase II/histidine kinase"/>
    <property type="match status" value="1"/>
</dbReference>
<dbReference type="Pfam" id="PF00512">
    <property type="entry name" value="HisKA"/>
    <property type="match status" value="1"/>
</dbReference>
<feature type="domain" description="PAS" evidence="7">
    <location>
        <begin position="44"/>
        <end position="93"/>
    </location>
</feature>
<dbReference type="InterPro" id="IPR003594">
    <property type="entry name" value="HATPase_dom"/>
</dbReference>
<keyword evidence="5" id="KW-0418">Kinase</keyword>
<feature type="domain" description="PAC" evidence="8">
    <location>
        <begin position="96"/>
        <end position="146"/>
    </location>
</feature>
<name>X0YYM9_9ZZZZ</name>
<reference evidence="9" key="1">
    <citation type="journal article" date="2014" name="Front. Microbiol.">
        <title>High frequency of phylogenetically diverse reductive dehalogenase-homologous genes in deep subseafloor sedimentary metagenomes.</title>
        <authorList>
            <person name="Kawai M."/>
            <person name="Futagami T."/>
            <person name="Toyoda A."/>
            <person name="Takaki Y."/>
            <person name="Nishi S."/>
            <person name="Hori S."/>
            <person name="Arai W."/>
            <person name="Tsubouchi T."/>
            <person name="Morono Y."/>
            <person name="Uchiyama I."/>
            <person name="Ito T."/>
            <person name="Fujiyama A."/>
            <person name="Inagaki F."/>
            <person name="Takami H."/>
        </authorList>
    </citation>
    <scope>NUCLEOTIDE SEQUENCE</scope>
    <source>
        <strain evidence="9">Expedition CK06-06</strain>
    </source>
</reference>
<dbReference type="InterPro" id="IPR052162">
    <property type="entry name" value="Sensor_kinase/Photoreceptor"/>
</dbReference>
<evidence type="ECO:0000256" key="5">
    <source>
        <dbReference type="ARBA" id="ARBA00022777"/>
    </source>
</evidence>
<dbReference type="InterPro" id="IPR004358">
    <property type="entry name" value="Sig_transdc_His_kin-like_C"/>
</dbReference>
<comment type="caution">
    <text evidence="9">The sequence shown here is derived from an EMBL/GenBank/DDBJ whole genome shotgun (WGS) entry which is preliminary data.</text>
</comment>
<dbReference type="EMBL" id="BART01009022">
    <property type="protein sequence ID" value="GAG61590.1"/>
    <property type="molecule type" value="Genomic_DNA"/>
</dbReference>
<accession>X0YYM9</accession>
<dbReference type="AlphaFoldDB" id="X0YYM9"/>
<dbReference type="PROSITE" id="PS50109">
    <property type="entry name" value="HIS_KIN"/>
    <property type="match status" value="1"/>
</dbReference>
<dbReference type="InterPro" id="IPR003661">
    <property type="entry name" value="HisK_dim/P_dom"/>
</dbReference>
<feature type="non-terminal residue" evidence="9">
    <location>
        <position position="364"/>
    </location>
</feature>
<evidence type="ECO:0000256" key="4">
    <source>
        <dbReference type="ARBA" id="ARBA00022679"/>
    </source>
</evidence>
<dbReference type="EC" id="2.7.13.3" evidence="2"/>
<dbReference type="InterPro" id="IPR000014">
    <property type="entry name" value="PAS"/>
</dbReference>
<dbReference type="Pfam" id="PF08447">
    <property type="entry name" value="PAS_3"/>
    <property type="match status" value="1"/>
</dbReference>
<dbReference type="PROSITE" id="PS50112">
    <property type="entry name" value="PAS"/>
    <property type="match status" value="1"/>
</dbReference>
<dbReference type="InterPro" id="IPR036890">
    <property type="entry name" value="HATPase_C_sf"/>
</dbReference>
<dbReference type="GO" id="GO:0000155">
    <property type="term" value="F:phosphorelay sensor kinase activity"/>
    <property type="evidence" value="ECO:0007669"/>
    <property type="project" value="InterPro"/>
</dbReference>
<proteinExistence type="predicted"/>
<dbReference type="SUPFAM" id="SSF47384">
    <property type="entry name" value="Homodimeric domain of signal transducing histidine kinase"/>
    <property type="match status" value="1"/>
</dbReference>
<dbReference type="PANTHER" id="PTHR43304">
    <property type="entry name" value="PHYTOCHROME-LIKE PROTEIN CPH1"/>
    <property type="match status" value="1"/>
</dbReference>
<dbReference type="InterPro" id="IPR005467">
    <property type="entry name" value="His_kinase_dom"/>
</dbReference>
<dbReference type="InterPro" id="IPR013655">
    <property type="entry name" value="PAS_fold_3"/>
</dbReference>
<evidence type="ECO:0000256" key="1">
    <source>
        <dbReference type="ARBA" id="ARBA00000085"/>
    </source>
</evidence>
<dbReference type="PANTHER" id="PTHR43304:SF1">
    <property type="entry name" value="PAC DOMAIN-CONTAINING PROTEIN"/>
    <property type="match status" value="1"/>
</dbReference>
<feature type="domain" description="Histidine kinase" evidence="6">
    <location>
        <begin position="164"/>
        <end position="364"/>
    </location>
</feature>